<dbReference type="EMBL" id="JAPWTK010000510">
    <property type="protein sequence ID" value="KAJ8939066.1"/>
    <property type="molecule type" value="Genomic_DNA"/>
</dbReference>
<dbReference type="AlphaFoldDB" id="A0AAV8XKL0"/>
<proteinExistence type="predicted"/>
<name>A0AAV8XKL0_9CUCU</name>
<evidence type="ECO:0000313" key="1">
    <source>
        <dbReference type="EMBL" id="KAJ8939066.1"/>
    </source>
</evidence>
<dbReference type="Proteomes" id="UP001162162">
    <property type="component" value="Unassembled WGS sequence"/>
</dbReference>
<keyword evidence="2" id="KW-1185">Reference proteome</keyword>
<dbReference type="Gene3D" id="3.30.420.10">
    <property type="entry name" value="Ribonuclease H-like superfamily/Ribonuclease H"/>
    <property type="match status" value="1"/>
</dbReference>
<dbReference type="PANTHER" id="PTHR47326">
    <property type="entry name" value="TRANSPOSABLE ELEMENT TC3 TRANSPOSASE-LIKE PROTEIN"/>
    <property type="match status" value="1"/>
</dbReference>
<accession>A0AAV8XKL0</accession>
<reference evidence="1" key="1">
    <citation type="journal article" date="2023" name="Insect Mol. Biol.">
        <title>Genome sequencing provides insights into the evolution of gene families encoding plant cell wall-degrading enzymes in longhorned beetles.</title>
        <authorList>
            <person name="Shin N.R."/>
            <person name="Okamura Y."/>
            <person name="Kirsch R."/>
            <person name="Pauchet Y."/>
        </authorList>
    </citation>
    <scope>NUCLEOTIDE SEQUENCE</scope>
    <source>
        <strain evidence="1">AMC_N1</strain>
    </source>
</reference>
<dbReference type="InterPro" id="IPR036397">
    <property type="entry name" value="RNaseH_sf"/>
</dbReference>
<evidence type="ECO:0000313" key="2">
    <source>
        <dbReference type="Proteomes" id="UP001162162"/>
    </source>
</evidence>
<sequence>MLNPYQYTVDAAYKTHFGTSKKRLNLISVSLISGVHCTSVHQILPQNLPARLQFTHFLQNMQTENPDFLKTILFTDKATFTRRNNHLWDSENPHPVKERHFQREFKVNICCGVISTFVIGPFELDFYARRSATTFCLASMPIFA</sequence>
<dbReference type="GO" id="GO:0003676">
    <property type="term" value="F:nucleic acid binding"/>
    <property type="evidence" value="ECO:0007669"/>
    <property type="project" value="InterPro"/>
</dbReference>
<evidence type="ECO:0008006" key="3">
    <source>
        <dbReference type="Google" id="ProtNLM"/>
    </source>
</evidence>
<dbReference type="PANTHER" id="PTHR47326:SF1">
    <property type="entry name" value="HTH PSQ-TYPE DOMAIN-CONTAINING PROTEIN"/>
    <property type="match status" value="1"/>
</dbReference>
<comment type="caution">
    <text evidence="1">The sequence shown here is derived from an EMBL/GenBank/DDBJ whole genome shotgun (WGS) entry which is preliminary data.</text>
</comment>
<gene>
    <name evidence="1" type="ORF">NQ318_008669</name>
</gene>
<protein>
    <recommendedName>
        <fullName evidence="3">Transposase</fullName>
    </recommendedName>
</protein>
<organism evidence="1 2">
    <name type="scientific">Aromia moschata</name>
    <dbReference type="NCBI Taxonomy" id="1265417"/>
    <lineage>
        <taxon>Eukaryota</taxon>
        <taxon>Metazoa</taxon>
        <taxon>Ecdysozoa</taxon>
        <taxon>Arthropoda</taxon>
        <taxon>Hexapoda</taxon>
        <taxon>Insecta</taxon>
        <taxon>Pterygota</taxon>
        <taxon>Neoptera</taxon>
        <taxon>Endopterygota</taxon>
        <taxon>Coleoptera</taxon>
        <taxon>Polyphaga</taxon>
        <taxon>Cucujiformia</taxon>
        <taxon>Chrysomeloidea</taxon>
        <taxon>Cerambycidae</taxon>
        <taxon>Cerambycinae</taxon>
        <taxon>Callichromatini</taxon>
        <taxon>Aromia</taxon>
    </lineage>
</organism>